<evidence type="ECO:0000256" key="10">
    <source>
        <dbReference type="ARBA" id="ARBA00022692"/>
    </source>
</evidence>
<feature type="transmembrane region" description="Helical" evidence="19">
    <location>
        <begin position="12"/>
        <end position="28"/>
    </location>
</feature>
<dbReference type="InterPro" id="IPR043130">
    <property type="entry name" value="CDP-OH_PTrfase_TM_dom"/>
</dbReference>
<dbReference type="EC" id="2.7.8.5" evidence="6 17"/>
<sequence length="191" mass="21159">MNLANRITIARITMIPLFMLCFYFYSNVASSEQAPIWTTMSYVLTVFLFVLAAGTDKLDGYVARKYNQITNLGKLLDPLADKLLISAALIMMAEAGMVPGWMTVIIIGREFAITALRMAASARGIALPADQFGKIKMVLQVIAITAVLLHNFPFRLFTSFPVDQAFLAIATFVTLLSGCNYIIRNLSYLKN</sequence>
<keyword evidence="14" id="KW-0594">Phospholipid biosynthesis</keyword>
<evidence type="ECO:0000256" key="2">
    <source>
        <dbReference type="ARBA" id="ARBA00004141"/>
    </source>
</evidence>
<evidence type="ECO:0000256" key="18">
    <source>
        <dbReference type="RuleBase" id="RU003750"/>
    </source>
</evidence>
<evidence type="ECO:0000313" key="20">
    <source>
        <dbReference type="EMBL" id="MBD7966766.1"/>
    </source>
</evidence>
<feature type="transmembrane region" description="Helical" evidence="19">
    <location>
        <begin position="34"/>
        <end position="54"/>
    </location>
</feature>
<dbReference type="Pfam" id="PF01066">
    <property type="entry name" value="CDP-OH_P_transf"/>
    <property type="match status" value="1"/>
</dbReference>
<comment type="pathway">
    <text evidence="4">Lipid metabolism.</text>
</comment>
<dbReference type="NCBIfam" id="TIGR00560">
    <property type="entry name" value="pgsA"/>
    <property type="match status" value="1"/>
</dbReference>
<keyword evidence="10 19" id="KW-0812">Transmembrane</keyword>
<dbReference type="PIRSF" id="PIRSF000847">
    <property type="entry name" value="Phos_ph_gly_syn"/>
    <property type="match status" value="1"/>
</dbReference>
<evidence type="ECO:0000256" key="7">
    <source>
        <dbReference type="ARBA" id="ARBA00014944"/>
    </source>
</evidence>
<keyword evidence="11 19" id="KW-1133">Transmembrane helix</keyword>
<comment type="subcellular location">
    <subcellularLocation>
        <location evidence="2">Membrane</location>
        <topology evidence="2">Multi-pass membrane protein</topology>
    </subcellularLocation>
</comment>
<dbReference type="InterPro" id="IPR050324">
    <property type="entry name" value="CDP-alcohol_PTase-I"/>
</dbReference>
<dbReference type="Gene3D" id="1.20.120.1760">
    <property type="match status" value="1"/>
</dbReference>
<dbReference type="PROSITE" id="PS00379">
    <property type="entry name" value="CDP_ALCOHOL_P_TRANSF"/>
    <property type="match status" value="1"/>
</dbReference>
<evidence type="ECO:0000256" key="1">
    <source>
        <dbReference type="ARBA" id="ARBA00003973"/>
    </source>
</evidence>
<gene>
    <name evidence="20" type="primary">pgsA</name>
    <name evidence="20" type="ORF">H9647_01695</name>
</gene>
<comment type="caution">
    <text evidence="20">The sequence shown here is derived from an EMBL/GenBank/DDBJ whole genome shotgun (WGS) entry which is preliminary data.</text>
</comment>
<comment type="similarity">
    <text evidence="5 18">Belongs to the CDP-alcohol phosphatidyltransferase class-I family.</text>
</comment>
<evidence type="ECO:0000256" key="13">
    <source>
        <dbReference type="ARBA" id="ARBA00023136"/>
    </source>
</evidence>
<evidence type="ECO:0000256" key="15">
    <source>
        <dbReference type="ARBA" id="ARBA00023264"/>
    </source>
</evidence>
<keyword evidence="8" id="KW-0444">Lipid biosynthesis</keyword>
<evidence type="ECO:0000256" key="16">
    <source>
        <dbReference type="ARBA" id="ARBA00048586"/>
    </source>
</evidence>
<dbReference type="Proteomes" id="UP000608071">
    <property type="component" value="Unassembled WGS sequence"/>
</dbReference>
<dbReference type="EMBL" id="JACSQL010000001">
    <property type="protein sequence ID" value="MBD7966766.1"/>
    <property type="molecule type" value="Genomic_DNA"/>
</dbReference>
<accession>A0ABR8STD9</accession>
<keyword evidence="12" id="KW-0443">Lipid metabolism</keyword>
<evidence type="ECO:0000256" key="3">
    <source>
        <dbReference type="ARBA" id="ARBA00005042"/>
    </source>
</evidence>
<evidence type="ECO:0000256" key="17">
    <source>
        <dbReference type="NCBIfam" id="TIGR00560"/>
    </source>
</evidence>
<name>A0ABR8STD9_9BACL</name>
<keyword evidence="9 18" id="KW-0808">Transferase</keyword>
<comment type="pathway">
    <text evidence="3">Phospholipid metabolism; phosphatidylglycerol biosynthesis; phosphatidylglycerol from CDP-diacylglycerol: step 1/2.</text>
</comment>
<evidence type="ECO:0000256" key="11">
    <source>
        <dbReference type="ARBA" id="ARBA00022989"/>
    </source>
</evidence>
<comment type="catalytic activity">
    <reaction evidence="16">
        <text>a CDP-1,2-diacyl-sn-glycerol + sn-glycerol 3-phosphate = a 1,2-diacyl-sn-glycero-3-phospho-(1'-sn-glycero-3'-phosphate) + CMP + H(+)</text>
        <dbReference type="Rhea" id="RHEA:12593"/>
        <dbReference type="ChEBI" id="CHEBI:15378"/>
        <dbReference type="ChEBI" id="CHEBI:57597"/>
        <dbReference type="ChEBI" id="CHEBI:58332"/>
        <dbReference type="ChEBI" id="CHEBI:60110"/>
        <dbReference type="ChEBI" id="CHEBI:60377"/>
        <dbReference type="EC" id="2.7.8.5"/>
    </reaction>
</comment>
<comment type="function">
    <text evidence="1">This protein catalyzes the committed step to the synthesis of the acidic phospholipids.</text>
</comment>
<keyword evidence="15" id="KW-1208">Phospholipid metabolism</keyword>
<evidence type="ECO:0000256" key="8">
    <source>
        <dbReference type="ARBA" id="ARBA00022516"/>
    </source>
</evidence>
<dbReference type="PANTHER" id="PTHR14269:SF62">
    <property type="entry name" value="CDP-DIACYLGLYCEROL--GLYCEROL-3-PHOSPHATE 3-PHOSPHATIDYLTRANSFERASE 1, CHLOROPLASTIC"/>
    <property type="match status" value="1"/>
</dbReference>
<keyword evidence="21" id="KW-1185">Reference proteome</keyword>
<evidence type="ECO:0000256" key="4">
    <source>
        <dbReference type="ARBA" id="ARBA00005189"/>
    </source>
</evidence>
<dbReference type="GO" id="GO:0008444">
    <property type="term" value="F:CDP-diacylglycerol-glycerol-3-phosphate 3-phosphatidyltransferase activity"/>
    <property type="evidence" value="ECO:0007669"/>
    <property type="project" value="UniProtKB-EC"/>
</dbReference>
<dbReference type="RefSeq" id="WP_191797596.1">
    <property type="nucleotide sequence ID" value="NZ_JACSQL010000001.1"/>
</dbReference>
<evidence type="ECO:0000256" key="12">
    <source>
        <dbReference type="ARBA" id="ARBA00023098"/>
    </source>
</evidence>
<protein>
    <recommendedName>
        <fullName evidence="7 17">CDP-diacylglycerol--glycerol-3-phosphate 3-phosphatidyltransferase</fullName>
        <ecNumber evidence="6 17">2.7.8.5</ecNumber>
    </recommendedName>
</protein>
<evidence type="ECO:0000256" key="14">
    <source>
        <dbReference type="ARBA" id="ARBA00023209"/>
    </source>
</evidence>
<evidence type="ECO:0000256" key="5">
    <source>
        <dbReference type="ARBA" id="ARBA00010441"/>
    </source>
</evidence>
<dbReference type="InterPro" id="IPR000462">
    <property type="entry name" value="CDP-OH_P_trans"/>
</dbReference>
<evidence type="ECO:0000256" key="9">
    <source>
        <dbReference type="ARBA" id="ARBA00022679"/>
    </source>
</evidence>
<dbReference type="InterPro" id="IPR004570">
    <property type="entry name" value="Phosphatidylglycerol_P_synth"/>
</dbReference>
<keyword evidence="13 19" id="KW-0472">Membrane</keyword>
<organism evidence="20 21">
    <name type="scientific">Paenibacillus gallinarum</name>
    <dbReference type="NCBI Taxonomy" id="2762232"/>
    <lineage>
        <taxon>Bacteria</taxon>
        <taxon>Bacillati</taxon>
        <taxon>Bacillota</taxon>
        <taxon>Bacilli</taxon>
        <taxon>Bacillales</taxon>
        <taxon>Paenibacillaceae</taxon>
        <taxon>Paenibacillus</taxon>
    </lineage>
</organism>
<evidence type="ECO:0000313" key="21">
    <source>
        <dbReference type="Proteomes" id="UP000608071"/>
    </source>
</evidence>
<reference evidence="20 21" key="1">
    <citation type="submission" date="2020-08" db="EMBL/GenBank/DDBJ databases">
        <title>A Genomic Blueprint of the Chicken Gut Microbiome.</title>
        <authorList>
            <person name="Gilroy R."/>
            <person name="Ravi A."/>
            <person name="Getino M."/>
            <person name="Pursley I."/>
            <person name="Horton D.L."/>
            <person name="Alikhan N.-F."/>
            <person name="Baker D."/>
            <person name="Gharbi K."/>
            <person name="Hall N."/>
            <person name="Watson M."/>
            <person name="Adriaenssens E.M."/>
            <person name="Foster-Nyarko E."/>
            <person name="Jarju S."/>
            <person name="Secka A."/>
            <person name="Antonio M."/>
            <person name="Oren A."/>
            <person name="Chaudhuri R."/>
            <person name="La Ragione R.M."/>
            <person name="Hildebrand F."/>
            <person name="Pallen M.J."/>
        </authorList>
    </citation>
    <scope>NUCLEOTIDE SEQUENCE [LARGE SCALE GENOMIC DNA]</scope>
    <source>
        <strain evidence="20 21">Sa2BVA9</strain>
    </source>
</reference>
<feature type="transmembrane region" description="Helical" evidence="19">
    <location>
        <begin position="165"/>
        <end position="183"/>
    </location>
</feature>
<feature type="transmembrane region" description="Helical" evidence="19">
    <location>
        <begin position="137"/>
        <end position="153"/>
    </location>
</feature>
<evidence type="ECO:0000256" key="19">
    <source>
        <dbReference type="SAM" id="Phobius"/>
    </source>
</evidence>
<dbReference type="PANTHER" id="PTHR14269">
    <property type="entry name" value="CDP-DIACYLGLYCEROL--GLYCEROL-3-PHOSPHATE 3-PHOSPHATIDYLTRANSFERASE-RELATED"/>
    <property type="match status" value="1"/>
</dbReference>
<evidence type="ECO:0000256" key="6">
    <source>
        <dbReference type="ARBA" id="ARBA00013170"/>
    </source>
</evidence>
<dbReference type="InterPro" id="IPR048254">
    <property type="entry name" value="CDP_ALCOHOL_P_TRANSF_CS"/>
</dbReference>
<proteinExistence type="inferred from homology"/>